<reference evidence="2 3" key="1">
    <citation type="submission" date="2021-01" db="EMBL/GenBank/DDBJ databases">
        <title>Whole genome shotgun sequence of Catellatospora bangladeshensis NBRC 107357.</title>
        <authorList>
            <person name="Komaki H."/>
            <person name="Tamura T."/>
        </authorList>
    </citation>
    <scope>NUCLEOTIDE SEQUENCE [LARGE SCALE GENOMIC DNA]</scope>
    <source>
        <strain evidence="2 3">NBRC 107357</strain>
    </source>
</reference>
<dbReference type="Proteomes" id="UP000601223">
    <property type="component" value="Unassembled WGS sequence"/>
</dbReference>
<name>A0A8J3JTZ4_9ACTN</name>
<dbReference type="GO" id="GO:0006508">
    <property type="term" value="P:proteolysis"/>
    <property type="evidence" value="ECO:0007669"/>
    <property type="project" value="InterPro"/>
</dbReference>
<dbReference type="InterPro" id="IPR011600">
    <property type="entry name" value="Pept_C14_caspase"/>
</dbReference>
<gene>
    <name evidence="2" type="ORF">Cba03nite_64740</name>
</gene>
<dbReference type="GO" id="GO:0005737">
    <property type="term" value="C:cytoplasm"/>
    <property type="evidence" value="ECO:0007669"/>
    <property type="project" value="TreeGrafter"/>
</dbReference>
<dbReference type="Gene3D" id="3.40.50.1460">
    <property type="match status" value="1"/>
</dbReference>
<dbReference type="PANTHER" id="PTHR48104">
    <property type="entry name" value="METACASPASE-4"/>
    <property type="match status" value="1"/>
</dbReference>
<dbReference type="EMBL" id="BONF01000043">
    <property type="protein sequence ID" value="GIF85125.1"/>
    <property type="molecule type" value="Genomic_DNA"/>
</dbReference>
<dbReference type="GO" id="GO:0004197">
    <property type="term" value="F:cysteine-type endopeptidase activity"/>
    <property type="evidence" value="ECO:0007669"/>
    <property type="project" value="InterPro"/>
</dbReference>
<evidence type="ECO:0000313" key="3">
    <source>
        <dbReference type="Proteomes" id="UP000601223"/>
    </source>
</evidence>
<feature type="domain" description="Peptidase C14 caspase" evidence="1">
    <location>
        <begin position="4"/>
        <end position="258"/>
    </location>
</feature>
<evidence type="ECO:0000259" key="1">
    <source>
        <dbReference type="Pfam" id="PF00656"/>
    </source>
</evidence>
<evidence type="ECO:0000313" key="2">
    <source>
        <dbReference type="EMBL" id="GIF85125.1"/>
    </source>
</evidence>
<dbReference type="AlphaFoldDB" id="A0A8J3JTZ4"/>
<protein>
    <recommendedName>
        <fullName evidence="1">Peptidase C14 caspase domain-containing protein</fullName>
    </recommendedName>
</protein>
<dbReference type="RefSeq" id="WP_203754410.1">
    <property type="nucleotide sequence ID" value="NZ_BONF01000043.1"/>
</dbReference>
<accession>A0A8J3JTZ4</accession>
<keyword evidence="3" id="KW-1185">Reference proteome</keyword>
<organism evidence="2 3">
    <name type="scientific">Catellatospora bangladeshensis</name>
    <dbReference type="NCBI Taxonomy" id="310355"/>
    <lineage>
        <taxon>Bacteria</taxon>
        <taxon>Bacillati</taxon>
        <taxon>Actinomycetota</taxon>
        <taxon>Actinomycetes</taxon>
        <taxon>Micromonosporales</taxon>
        <taxon>Micromonosporaceae</taxon>
        <taxon>Catellatospora</taxon>
    </lineage>
</organism>
<sequence length="655" mass="68393">MDRVYALLVGIDAYREPVPELRGCVNDVVDARRYLLDAGIPQGDIRMLADGAATKSAVVDLFREHLGQAGPGDSALFWYSGHGSTAPVPDVGWHLESSGTTMQTLVCADSREPGGADLYDKELALVIKEVAARGPHVAVVLDCCHAGGGTRTLPSARARHTPAPALAPEPAAMLPGVLELLTAGGPPAAPDHVLLSACQDNQRAFECRGPDGAQRGVFSLGLLAELRRAGAPRTYRELVPAVLSFVENRIKEQTPGLYPAAAPIADQPFLGGQVRPPVAGMAMREGSGRWIVDVGSVHGMPSDGSARVAVHGSRPPLEARVVAVTPARCEVEPLGWTPVPGTVYPVVLSAVATPPTPVTVGGDDGDDEPAAAAIRAAIAAAGPGGVPSPYLRLVPRDAAGEAAELVVALPRQGVPVIRSTDGAMLATASAGPESPSPGEVVRRLEHVARWRRIREIRNPGSGLADLVRLQVIPAEPGDVRAPRDRAGLPVGPRGVIELAYTPGGAPPQVFLRLDSAAPRPLYCVLLNLTDRFAIDAGMFPGGRLDAGASAAAGEGHPFELRIPEDRMGGSCPLVQDWLMLIASEDKINPESFTLTRLGTTDRPAHRSAALDGIAEHLALGVHHRDAVRSPRAAGDWCTSVVKIVTRGPNGGASCH</sequence>
<proteinExistence type="predicted"/>
<dbReference type="Pfam" id="PF00656">
    <property type="entry name" value="Peptidase_C14"/>
    <property type="match status" value="1"/>
</dbReference>
<dbReference type="PANTHER" id="PTHR48104:SF30">
    <property type="entry name" value="METACASPASE-1"/>
    <property type="match status" value="1"/>
</dbReference>
<comment type="caution">
    <text evidence="2">The sequence shown here is derived from an EMBL/GenBank/DDBJ whole genome shotgun (WGS) entry which is preliminary data.</text>
</comment>
<dbReference type="InterPro" id="IPR050452">
    <property type="entry name" value="Metacaspase"/>
</dbReference>